<dbReference type="PANTHER" id="PTHR20857:SF15">
    <property type="entry name" value="THIAMINE-PHOSPHATE SYNTHASE"/>
    <property type="match status" value="1"/>
</dbReference>
<dbReference type="GO" id="GO:0000287">
    <property type="term" value="F:magnesium ion binding"/>
    <property type="evidence" value="ECO:0007669"/>
    <property type="project" value="UniProtKB-UniRule"/>
</dbReference>
<feature type="binding site" evidence="9">
    <location>
        <begin position="36"/>
        <end position="40"/>
    </location>
    <ligand>
        <name>4-amino-2-methyl-5-(diphosphooxymethyl)pyrimidine</name>
        <dbReference type="ChEBI" id="CHEBI:57841"/>
    </ligand>
</feature>
<dbReference type="CDD" id="cd00564">
    <property type="entry name" value="TMP_TenI"/>
    <property type="match status" value="1"/>
</dbReference>
<keyword evidence="3 9" id="KW-0479">Metal-binding</keyword>
<evidence type="ECO:0000256" key="8">
    <source>
        <dbReference type="ARBA" id="ARBA00047883"/>
    </source>
</evidence>
<evidence type="ECO:0000256" key="9">
    <source>
        <dbReference type="HAMAP-Rule" id="MF_00097"/>
    </source>
</evidence>
<evidence type="ECO:0000313" key="14">
    <source>
        <dbReference type="EMBL" id="CAI3931807.1"/>
    </source>
</evidence>
<evidence type="ECO:0000259" key="12">
    <source>
        <dbReference type="Pfam" id="PF02581"/>
    </source>
</evidence>
<dbReference type="AlphaFoldDB" id="A0A9W4XCI0"/>
<comment type="catalytic activity">
    <reaction evidence="6 9 10">
        <text>4-methyl-5-(2-phosphooxyethyl)-thiazole + 4-amino-2-methyl-5-(diphosphooxymethyl)pyrimidine + H(+) = thiamine phosphate + diphosphate</text>
        <dbReference type="Rhea" id="RHEA:22328"/>
        <dbReference type="ChEBI" id="CHEBI:15378"/>
        <dbReference type="ChEBI" id="CHEBI:33019"/>
        <dbReference type="ChEBI" id="CHEBI:37575"/>
        <dbReference type="ChEBI" id="CHEBI:57841"/>
        <dbReference type="ChEBI" id="CHEBI:58296"/>
        <dbReference type="EC" id="2.5.1.3"/>
    </reaction>
</comment>
<dbReference type="NCBIfam" id="TIGR00693">
    <property type="entry name" value="thiE"/>
    <property type="match status" value="1"/>
</dbReference>
<dbReference type="Proteomes" id="UP001154255">
    <property type="component" value="Unassembled WGS sequence"/>
</dbReference>
<keyword evidence="5 9" id="KW-0784">Thiamine biosynthesis</keyword>
<evidence type="ECO:0000256" key="1">
    <source>
        <dbReference type="ARBA" id="ARBA00005165"/>
    </source>
</evidence>
<proteinExistence type="inferred from homology"/>
<keyword evidence="4 9" id="KW-0460">Magnesium</keyword>
<dbReference type="Gene3D" id="3.20.20.70">
    <property type="entry name" value="Aldolase class I"/>
    <property type="match status" value="1"/>
</dbReference>
<dbReference type="PANTHER" id="PTHR20857">
    <property type="entry name" value="THIAMINE-PHOSPHATE PYROPHOSPHORYLASE"/>
    <property type="match status" value="1"/>
</dbReference>
<dbReference type="EMBL" id="CAMXCS010000001">
    <property type="protein sequence ID" value="CAI3931807.1"/>
    <property type="molecule type" value="Genomic_DNA"/>
</dbReference>
<evidence type="ECO:0000256" key="4">
    <source>
        <dbReference type="ARBA" id="ARBA00022842"/>
    </source>
</evidence>
<evidence type="ECO:0000313" key="15">
    <source>
        <dbReference type="Proteomes" id="UP001154255"/>
    </source>
</evidence>
<evidence type="ECO:0000313" key="16">
    <source>
        <dbReference type="Proteomes" id="UP001154259"/>
    </source>
</evidence>
<comment type="cofactor">
    <cofactor evidence="9">
        <name>Mg(2+)</name>
        <dbReference type="ChEBI" id="CHEBI:18420"/>
    </cofactor>
    <text evidence="9">Binds 1 Mg(2+) ion per subunit.</text>
</comment>
<evidence type="ECO:0000256" key="6">
    <source>
        <dbReference type="ARBA" id="ARBA00047334"/>
    </source>
</evidence>
<feature type="binding site" evidence="9">
    <location>
        <begin position="134"/>
        <end position="136"/>
    </location>
    <ligand>
        <name>2-[(2R,5Z)-2-carboxy-4-methylthiazol-5(2H)-ylidene]ethyl phosphate</name>
        <dbReference type="ChEBI" id="CHEBI:62899"/>
    </ligand>
</feature>
<comment type="function">
    <text evidence="9">Condenses 4-methyl-5-(beta-hydroxyethyl)thiazole monophosphate (THZ-P) and 2-methyl-4-amino-5-hydroxymethyl pyrimidine pyrophosphate (HMP-PP) to form thiamine monophosphate (TMP).</text>
</comment>
<comment type="caution">
    <text evidence="13">The sequence shown here is derived from an EMBL/GenBank/DDBJ whole genome shotgun (WGS) entry which is preliminary data.</text>
</comment>
<evidence type="ECO:0000256" key="11">
    <source>
        <dbReference type="RuleBase" id="RU004253"/>
    </source>
</evidence>
<comment type="catalytic activity">
    <reaction evidence="7 9 10">
        <text>2-(2-carboxy-4-methylthiazol-5-yl)ethyl phosphate + 4-amino-2-methyl-5-(diphosphooxymethyl)pyrimidine + 2 H(+) = thiamine phosphate + CO2 + diphosphate</text>
        <dbReference type="Rhea" id="RHEA:47848"/>
        <dbReference type="ChEBI" id="CHEBI:15378"/>
        <dbReference type="ChEBI" id="CHEBI:16526"/>
        <dbReference type="ChEBI" id="CHEBI:33019"/>
        <dbReference type="ChEBI" id="CHEBI:37575"/>
        <dbReference type="ChEBI" id="CHEBI:57841"/>
        <dbReference type="ChEBI" id="CHEBI:62890"/>
        <dbReference type="EC" id="2.5.1.3"/>
    </reaction>
</comment>
<comment type="catalytic activity">
    <reaction evidence="8 9 10">
        <text>2-[(2R,5Z)-2-carboxy-4-methylthiazol-5(2H)-ylidene]ethyl phosphate + 4-amino-2-methyl-5-(diphosphooxymethyl)pyrimidine + 2 H(+) = thiamine phosphate + CO2 + diphosphate</text>
        <dbReference type="Rhea" id="RHEA:47844"/>
        <dbReference type="ChEBI" id="CHEBI:15378"/>
        <dbReference type="ChEBI" id="CHEBI:16526"/>
        <dbReference type="ChEBI" id="CHEBI:33019"/>
        <dbReference type="ChEBI" id="CHEBI:37575"/>
        <dbReference type="ChEBI" id="CHEBI:57841"/>
        <dbReference type="ChEBI" id="CHEBI:62899"/>
        <dbReference type="EC" id="2.5.1.3"/>
    </reaction>
</comment>
<feature type="binding site" evidence="9">
    <location>
        <position position="68"/>
    </location>
    <ligand>
        <name>4-amino-2-methyl-5-(diphosphooxymethyl)pyrimidine</name>
        <dbReference type="ChEBI" id="CHEBI:57841"/>
    </ligand>
</feature>
<comment type="caution">
    <text evidence="9">Lacks conserved residue(s) required for the propagation of feature annotation.</text>
</comment>
<dbReference type="Pfam" id="PF02581">
    <property type="entry name" value="TMP-TENI"/>
    <property type="match status" value="1"/>
</dbReference>
<comment type="similarity">
    <text evidence="9 10">Belongs to the thiamine-phosphate synthase family.</text>
</comment>
<name>A0A9W4XCI0_9PROT</name>
<dbReference type="RefSeq" id="WP_271789013.1">
    <property type="nucleotide sequence ID" value="NZ_CAMXCJ010000001.1"/>
</dbReference>
<evidence type="ECO:0000313" key="13">
    <source>
        <dbReference type="EMBL" id="CAI3929185.1"/>
    </source>
</evidence>
<dbReference type="EC" id="2.5.1.3" evidence="9"/>
<evidence type="ECO:0000256" key="7">
    <source>
        <dbReference type="ARBA" id="ARBA00047851"/>
    </source>
</evidence>
<feature type="domain" description="Thiamine phosphate synthase/TenI" evidence="12">
    <location>
        <begin position="6"/>
        <end position="187"/>
    </location>
</feature>
<evidence type="ECO:0000256" key="10">
    <source>
        <dbReference type="RuleBase" id="RU003826"/>
    </source>
</evidence>
<organism evidence="13 15">
    <name type="scientific">Commensalibacter communis</name>
    <dbReference type="NCBI Taxonomy" id="2972786"/>
    <lineage>
        <taxon>Bacteria</taxon>
        <taxon>Pseudomonadati</taxon>
        <taxon>Pseudomonadota</taxon>
        <taxon>Alphaproteobacteria</taxon>
        <taxon>Acetobacterales</taxon>
        <taxon>Acetobacteraceae</taxon>
    </lineage>
</organism>
<dbReference type="GO" id="GO:0009229">
    <property type="term" value="P:thiamine diphosphate biosynthetic process"/>
    <property type="evidence" value="ECO:0007669"/>
    <property type="project" value="UniProtKB-UniRule"/>
</dbReference>
<sequence>MNACELYLITPPTLDPIQFKPLLIEALEAGPIAALQLRLKNVSDDEIRKVIDILQPVVQDRNVAFILNDRPDLAKEYGCDGAHVGMDDAPIELARSQLGNDLQLGVSCYDSRDMAMKAGEKGADYIAFGAFFPTISKDTDVRAPIELLSWWSEMMELPVVAIGGITAENCKPLVKAGADFLSVIGAVWRHPDGPAKGVQNMLRAIIEAEEEKQ</sequence>
<evidence type="ECO:0000256" key="5">
    <source>
        <dbReference type="ARBA" id="ARBA00022977"/>
    </source>
</evidence>
<gene>
    <name evidence="9" type="primary">thiE</name>
    <name evidence="14" type="ORF">R53529_LOCUS571</name>
    <name evidence="13" type="ORF">R53530_LOCUS530</name>
</gene>
<dbReference type="InterPro" id="IPR034291">
    <property type="entry name" value="TMP_synthase"/>
</dbReference>
<dbReference type="GO" id="GO:0004789">
    <property type="term" value="F:thiamine-phosphate diphosphorylase activity"/>
    <property type="evidence" value="ECO:0007669"/>
    <property type="project" value="UniProtKB-UniRule"/>
</dbReference>
<dbReference type="SUPFAM" id="SSF51391">
    <property type="entry name" value="Thiamin phosphate synthase"/>
    <property type="match status" value="1"/>
</dbReference>
<dbReference type="HAMAP" id="MF_00097">
    <property type="entry name" value="TMP_synthase"/>
    <property type="match status" value="1"/>
</dbReference>
<protein>
    <recommendedName>
        <fullName evidence="9">Thiamine-phosphate synthase</fullName>
        <shortName evidence="9">TP synthase</shortName>
        <shortName evidence="9">TPS</shortName>
        <ecNumber evidence="9">2.5.1.3</ecNumber>
    </recommendedName>
    <alternativeName>
        <fullName evidence="9">Thiamine-phosphate pyrophosphorylase</fullName>
        <shortName evidence="9">TMP pyrophosphorylase</shortName>
        <shortName evidence="9">TMP-PPase</shortName>
    </alternativeName>
</protein>
<feature type="binding site" evidence="9">
    <location>
        <position position="69"/>
    </location>
    <ligand>
        <name>Mg(2+)</name>
        <dbReference type="ChEBI" id="CHEBI:18420"/>
    </ligand>
</feature>
<evidence type="ECO:0000256" key="3">
    <source>
        <dbReference type="ARBA" id="ARBA00022723"/>
    </source>
</evidence>
<feature type="binding site" evidence="9">
    <location>
        <position position="137"/>
    </location>
    <ligand>
        <name>4-amino-2-methyl-5-(diphosphooxymethyl)pyrimidine</name>
        <dbReference type="ChEBI" id="CHEBI:57841"/>
    </ligand>
</feature>
<keyword evidence="16" id="KW-1185">Reference proteome</keyword>
<feature type="binding site" evidence="9">
    <location>
        <position position="164"/>
    </location>
    <ligand>
        <name>2-[(2R,5Z)-2-carboxy-4-methylthiazol-5(2H)-ylidene]ethyl phosphate</name>
        <dbReference type="ChEBI" id="CHEBI:62899"/>
    </ligand>
</feature>
<dbReference type="EMBL" id="CAMXCM010000001">
    <property type="protein sequence ID" value="CAI3929185.1"/>
    <property type="molecule type" value="Genomic_DNA"/>
</dbReference>
<dbReference type="InterPro" id="IPR013785">
    <property type="entry name" value="Aldolase_TIM"/>
</dbReference>
<reference evidence="13" key="1">
    <citation type="submission" date="2022-10" db="EMBL/GenBank/DDBJ databases">
        <authorList>
            <person name="Botero Cardona J."/>
        </authorList>
    </citation>
    <scope>NUCLEOTIDE SEQUENCE</scope>
    <source>
        <strain evidence="13">LMG 31819</strain>
        <strain evidence="14">R-53529</strain>
    </source>
</reference>
<dbReference type="Proteomes" id="UP001154259">
    <property type="component" value="Unassembled WGS sequence"/>
</dbReference>
<dbReference type="GO" id="GO:0005737">
    <property type="term" value="C:cytoplasm"/>
    <property type="evidence" value="ECO:0007669"/>
    <property type="project" value="TreeGrafter"/>
</dbReference>
<dbReference type="InterPro" id="IPR036206">
    <property type="entry name" value="ThiamineP_synth_sf"/>
</dbReference>
<dbReference type="InterPro" id="IPR022998">
    <property type="entry name" value="ThiamineP_synth_TenI"/>
</dbReference>
<comment type="pathway">
    <text evidence="1 9 11">Cofactor biosynthesis; thiamine diphosphate biosynthesis; thiamine phosphate from 4-amino-2-methyl-5-diphosphomethylpyrimidine and 4-methyl-5-(2-phosphoethyl)-thiazole: step 1/1.</text>
</comment>
<keyword evidence="2 9" id="KW-0808">Transferase</keyword>
<feature type="binding site" evidence="9">
    <location>
        <position position="107"/>
    </location>
    <ligand>
        <name>4-amino-2-methyl-5-(diphosphooxymethyl)pyrimidine</name>
        <dbReference type="ChEBI" id="CHEBI:57841"/>
    </ligand>
</feature>
<feature type="binding site" evidence="9">
    <location>
        <position position="88"/>
    </location>
    <ligand>
        <name>Mg(2+)</name>
        <dbReference type="ChEBI" id="CHEBI:18420"/>
    </ligand>
</feature>
<accession>A0A9W4XCI0</accession>
<dbReference type="GO" id="GO:0009228">
    <property type="term" value="P:thiamine biosynthetic process"/>
    <property type="evidence" value="ECO:0007669"/>
    <property type="project" value="UniProtKB-KW"/>
</dbReference>
<evidence type="ECO:0000256" key="2">
    <source>
        <dbReference type="ARBA" id="ARBA00022679"/>
    </source>
</evidence>